<reference evidence="3 6" key="2">
    <citation type="submission" date="2019-12" db="EMBL/GenBank/DDBJ databases">
        <authorList>
            <person name="Zheng J."/>
        </authorList>
    </citation>
    <scope>NUCLEOTIDE SEQUENCE [LARGE SCALE GENOMIC DNA]</scope>
    <source>
        <strain evidence="3 6">DSM 27347</strain>
    </source>
</reference>
<dbReference type="Proteomes" id="UP000323502">
    <property type="component" value="Unassembled WGS sequence"/>
</dbReference>
<dbReference type="InterPro" id="IPR006626">
    <property type="entry name" value="PbH1"/>
</dbReference>
<evidence type="ECO:0000313" key="6">
    <source>
        <dbReference type="Proteomes" id="UP000436801"/>
    </source>
</evidence>
<reference evidence="4 5" key="1">
    <citation type="submission" date="2016-10" db="EMBL/GenBank/DDBJ databases">
        <authorList>
            <person name="Varghese N."/>
            <person name="Submissions S."/>
        </authorList>
    </citation>
    <scope>NUCLEOTIDE SEQUENCE [LARGE SCALE GENOMIC DNA]</scope>
    <source>
        <strain evidence="4 5">S7-754</strain>
    </source>
</reference>
<dbReference type="PANTHER" id="PTHR38340">
    <property type="entry name" value="S-LAYER PROTEIN"/>
    <property type="match status" value="1"/>
</dbReference>
<organism evidence="4 5">
    <name type="scientific">Sphingomonas carotinifaciens</name>
    <dbReference type="NCBI Taxonomy" id="1166323"/>
    <lineage>
        <taxon>Bacteria</taxon>
        <taxon>Pseudomonadati</taxon>
        <taxon>Pseudomonadota</taxon>
        <taxon>Alphaproteobacteria</taxon>
        <taxon>Sphingomonadales</taxon>
        <taxon>Sphingomonadaceae</taxon>
        <taxon>Sphingomonas</taxon>
    </lineage>
</organism>
<dbReference type="SMART" id="SM00710">
    <property type="entry name" value="PbH1"/>
    <property type="match status" value="5"/>
</dbReference>
<dbReference type="EMBL" id="WSUT01000005">
    <property type="protein sequence ID" value="MWC42707.1"/>
    <property type="molecule type" value="Genomic_DNA"/>
</dbReference>
<dbReference type="PANTHER" id="PTHR38340:SF1">
    <property type="entry name" value="S-LAYER PROTEIN"/>
    <property type="match status" value="1"/>
</dbReference>
<evidence type="ECO:0000313" key="4">
    <source>
        <dbReference type="EMBL" id="SDE83243.1"/>
    </source>
</evidence>
<evidence type="ECO:0000256" key="2">
    <source>
        <dbReference type="ARBA" id="ARBA00022525"/>
    </source>
</evidence>
<protein>
    <submittedName>
        <fullName evidence="4">Type I secretion C-terminal target domain (VC_A0849 subclass)</fullName>
    </submittedName>
</protein>
<keyword evidence="2" id="KW-0964">Secreted</keyword>
<accession>A0A1G7G548</accession>
<evidence type="ECO:0000256" key="1">
    <source>
        <dbReference type="ARBA" id="ARBA00004613"/>
    </source>
</evidence>
<dbReference type="InterPro" id="IPR018511">
    <property type="entry name" value="Hemolysin-typ_Ca-bd_CS"/>
</dbReference>
<comment type="subcellular location">
    <subcellularLocation>
        <location evidence="1">Secreted</location>
    </subcellularLocation>
</comment>
<dbReference type="PROSITE" id="PS00330">
    <property type="entry name" value="HEMOLYSIN_CALCIUM"/>
    <property type="match status" value="5"/>
</dbReference>
<dbReference type="OrthoDB" id="5179605at2"/>
<dbReference type="RefSeq" id="WP_149681171.1">
    <property type="nucleotide sequence ID" value="NZ_FNBI01000001.1"/>
</dbReference>
<gene>
    <name evidence="3" type="ORF">GQR91_03420</name>
    <name evidence="4" type="ORF">SAMN05216557_101709</name>
</gene>
<name>A0A1G7G548_9SPHN</name>
<dbReference type="GO" id="GO:0005509">
    <property type="term" value="F:calcium ion binding"/>
    <property type="evidence" value="ECO:0007669"/>
    <property type="project" value="InterPro"/>
</dbReference>
<dbReference type="Pfam" id="PF00353">
    <property type="entry name" value="HemolysinCabind"/>
    <property type="match status" value="6"/>
</dbReference>
<dbReference type="AlphaFoldDB" id="A0A1G7G548"/>
<evidence type="ECO:0000313" key="3">
    <source>
        <dbReference type="EMBL" id="MWC42707.1"/>
    </source>
</evidence>
<dbReference type="InterPro" id="IPR011050">
    <property type="entry name" value="Pectin_lyase_fold/virulence"/>
</dbReference>
<dbReference type="SUPFAM" id="SSF51120">
    <property type="entry name" value="beta-Roll"/>
    <property type="match status" value="2"/>
</dbReference>
<proteinExistence type="predicted"/>
<dbReference type="Proteomes" id="UP000436801">
    <property type="component" value="Unassembled WGS sequence"/>
</dbReference>
<sequence length="731" mass="73898">MANFYVSPTGAGDRSGKDIANAASIGSMNTLIGKAGPGGQVLMIADQGAYKPAGIIGISKGGADGAPVTIRGIDSKGAAMEAHIVGTRDTSWTAGDAQGAEIFKLGAGASHLVFEDLQIDHAGTAFRVTADIANLTIQRVDAANVGRFFENLASGSSATATIAGLTIRDVDVTGFSRTAIRLQYDTHDVDVAGVTIDMAGQTGDGMPAGIHLDGTVHGVTVRGVTVQNVLSTTGGYLNGDGFASERGVYDVAFIDTVARGNSDGGYDLKSENTTLLRTLSEENGRNYRLWGSATLTDAVGRNPVWRGGSSEQNQLWLDSAAKVTVNGGSFEDAGSRTKVISSTGQLVLKDVAITHSDLATVMTKASEAGLSGWDSVTETVVADAGPASAGRTTFEPAQGAVVAPPPPVADALVGTLGSDVFRIDHDGDRITEGAGGGHDRVEVTLNAYTLGANLEDMARIGGGAFAGTGNALANVLTGGGGDDRLSGLEGNDVLEGGEGRDTLLGGNGVDVLNGGRGDDALTGGWQGDTLAGGADNDVLIGDVDWVNGKGANDVLDGGAGDDRVMGDAVTLYGSGKGGNDQVEGGAGDDVLFGDAVTMKDKAAGGADVLSGGDGDDWLYGDAQFWTAGTKGGADRLDGGAGDDHLIGGGGDDRLTGGAGADWFVFAPGSGKDVVTDFAHGDGDRIDLAAFHTGFDRLHWTDTADGVRLTLGGDTVLLQGVHTLTAGDLFFG</sequence>
<keyword evidence="5" id="KW-1185">Reference proteome</keyword>
<dbReference type="InterPro" id="IPR011049">
    <property type="entry name" value="Serralysin-like_metalloprot_C"/>
</dbReference>
<dbReference type="InterPro" id="IPR050557">
    <property type="entry name" value="RTX_toxin/Mannuronan_C5-epim"/>
</dbReference>
<dbReference type="EMBL" id="FNBI01000001">
    <property type="protein sequence ID" value="SDE83243.1"/>
    <property type="molecule type" value="Genomic_DNA"/>
</dbReference>
<evidence type="ECO:0000313" key="5">
    <source>
        <dbReference type="Proteomes" id="UP000323502"/>
    </source>
</evidence>
<dbReference type="Gene3D" id="2.150.10.10">
    <property type="entry name" value="Serralysin-like metalloprotease, C-terminal"/>
    <property type="match status" value="2"/>
</dbReference>
<dbReference type="GO" id="GO:0005576">
    <property type="term" value="C:extracellular region"/>
    <property type="evidence" value="ECO:0007669"/>
    <property type="project" value="UniProtKB-SubCell"/>
</dbReference>
<dbReference type="PRINTS" id="PR00313">
    <property type="entry name" value="CABNDNGRPT"/>
</dbReference>
<dbReference type="InterPro" id="IPR001343">
    <property type="entry name" value="Hemolysn_Ca-bd"/>
</dbReference>
<dbReference type="SUPFAM" id="SSF51126">
    <property type="entry name" value="Pectin lyase-like"/>
    <property type="match status" value="1"/>
</dbReference>